<evidence type="ECO:0000313" key="3">
    <source>
        <dbReference type="EMBL" id="CAF9925557.1"/>
    </source>
</evidence>
<feature type="compositionally biased region" description="Basic and acidic residues" evidence="1">
    <location>
        <begin position="124"/>
        <end position="201"/>
    </location>
</feature>
<gene>
    <name evidence="3" type="ORF">GOMPHAMPRED_003927</name>
</gene>
<dbReference type="PROSITE" id="PS50172">
    <property type="entry name" value="BRCT"/>
    <property type="match status" value="1"/>
</dbReference>
<dbReference type="Proteomes" id="UP000664169">
    <property type="component" value="Unassembled WGS sequence"/>
</dbReference>
<keyword evidence="4" id="KW-1185">Reference proteome</keyword>
<reference evidence="3" key="1">
    <citation type="submission" date="2021-03" db="EMBL/GenBank/DDBJ databases">
        <authorList>
            <person name="Tagirdzhanova G."/>
        </authorList>
    </citation>
    <scope>NUCLEOTIDE SEQUENCE</scope>
</reference>
<accession>A0A8H3FI25</accession>
<dbReference type="EMBL" id="CAJPDQ010000023">
    <property type="protein sequence ID" value="CAF9925557.1"/>
    <property type="molecule type" value="Genomic_DNA"/>
</dbReference>
<organism evidence="3 4">
    <name type="scientific">Gomphillus americanus</name>
    <dbReference type="NCBI Taxonomy" id="1940652"/>
    <lineage>
        <taxon>Eukaryota</taxon>
        <taxon>Fungi</taxon>
        <taxon>Dikarya</taxon>
        <taxon>Ascomycota</taxon>
        <taxon>Pezizomycotina</taxon>
        <taxon>Lecanoromycetes</taxon>
        <taxon>OSLEUM clade</taxon>
        <taxon>Ostropomycetidae</taxon>
        <taxon>Ostropales</taxon>
        <taxon>Graphidaceae</taxon>
        <taxon>Gomphilloideae</taxon>
        <taxon>Gomphillus</taxon>
    </lineage>
</organism>
<name>A0A8H3FI25_9LECA</name>
<evidence type="ECO:0000256" key="1">
    <source>
        <dbReference type="SAM" id="MobiDB-lite"/>
    </source>
</evidence>
<evidence type="ECO:0000259" key="2">
    <source>
        <dbReference type="PROSITE" id="PS50172"/>
    </source>
</evidence>
<sequence length="342" mass="36040">MAPKIKTSPHVFIVVSPTGVDSVHVTIESAQKRASAAKSEGSTNIKLEVHSIVGGRAQIDAEKPDDAAKAKPEVKAVEPLSQAAKLKEQFGDDATAAAPSPPPKEAQSEVKPAESKPTAAQQPDAKDNKPKESKAKESKPKEPKAKEPKTKEPKSESKAKEPKPKEIKPKEPKSESKAKETKSKEPKSDAKPEAKATDSKETATPSKPPPKTIPADEQRATNAKKGTKAADEDLPANVQALLSSSSDALDGLTIVVTGIPPTIGRKNAEKLVTGHGGKLGKSITSRTDLVVLGNDAGPKKLEQIKDVAVEMVDEDGLIKILESEASIPNIDASSLSSSWTHC</sequence>
<dbReference type="InterPro" id="IPR036420">
    <property type="entry name" value="BRCT_dom_sf"/>
</dbReference>
<dbReference type="OrthoDB" id="446168at2759"/>
<feature type="domain" description="BRCT" evidence="2">
    <location>
        <begin position="244"/>
        <end position="328"/>
    </location>
</feature>
<protein>
    <recommendedName>
        <fullName evidence="2">BRCT domain-containing protein</fullName>
    </recommendedName>
</protein>
<proteinExistence type="predicted"/>
<dbReference type="SUPFAM" id="SSF52113">
    <property type="entry name" value="BRCT domain"/>
    <property type="match status" value="1"/>
</dbReference>
<dbReference type="Pfam" id="PF00533">
    <property type="entry name" value="BRCT"/>
    <property type="match status" value="1"/>
</dbReference>
<evidence type="ECO:0000313" key="4">
    <source>
        <dbReference type="Proteomes" id="UP000664169"/>
    </source>
</evidence>
<dbReference type="InterPro" id="IPR001357">
    <property type="entry name" value="BRCT_dom"/>
</dbReference>
<dbReference type="Gene3D" id="3.40.50.10190">
    <property type="entry name" value="BRCT domain"/>
    <property type="match status" value="1"/>
</dbReference>
<dbReference type="SMART" id="SM00292">
    <property type="entry name" value="BRCT"/>
    <property type="match status" value="1"/>
</dbReference>
<feature type="compositionally biased region" description="Basic and acidic residues" evidence="1">
    <location>
        <begin position="59"/>
        <end position="76"/>
    </location>
</feature>
<comment type="caution">
    <text evidence="3">The sequence shown here is derived from an EMBL/GenBank/DDBJ whole genome shotgun (WGS) entry which is preliminary data.</text>
</comment>
<feature type="region of interest" description="Disordered" evidence="1">
    <location>
        <begin position="56"/>
        <end position="232"/>
    </location>
</feature>
<dbReference type="AlphaFoldDB" id="A0A8H3FI25"/>